<organism evidence="1 2">
    <name type="scientific">Racocetra persica</name>
    <dbReference type="NCBI Taxonomy" id="160502"/>
    <lineage>
        <taxon>Eukaryota</taxon>
        <taxon>Fungi</taxon>
        <taxon>Fungi incertae sedis</taxon>
        <taxon>Mucoromycota</taxon>
        <taxon>Glomeromycotina</taxon>
        <taxon>Glomeromycetes</taxon>
        <taxon>Diversisporales</taxon>
        <taxon>Gigasporaceae</taxon>
        <taxon>Racocetra</taxon>
    </lineage>
</organism>
<keyword evidence="2" id="KW-1185">Reference proteome</keyword>
<feature type="non-terminal residue" evidence="1">
    <location>
        <position position="1"/>
    </location>
</feature>
<reference evidence="1" key="1">
    <citation type="submission" date="2021-06" db="EMBL/GenBank/DDBJ databases">
        <authorList>
            <person name="Kallberg Y."/>
            <person name="Tangrot J."/>
            <person name="Rosling A."/>
        </authorList>
    </citation>
    <scope>NUCLEOTIDE SEQUENCE</scope>
    <source>
        <strain evidence="1">MA461A</strain>
    </source>
</reference>
<protein>
    <submittedName>
        <fullName evidence="1">6451_t:CDS:1</fullName>
    </submittedName>
</protein>
<dbReference type="Proteomes" id="UP000789920">
    <property type="component" value="Unassembled WGS sequence"/>
</dbReference>
<gene>
    <name evidence="1" type="ORF">RPERSI_LOCUS18166</name>
</gene>
<dbReference type="EMBL" id="CAJVQC010047670">
    <property type="protein sequence ID" value="CAG8785100.1"/>
    <property type="molecule type" value="Genomic_DNA"/>
</dbReference>
<evidence type="ECO:0000313" key="2">
    <source>
        <dbReference type="Proteomes" id="UP000789920"/>
    </source>
</evidence>
<evidence type="ECO:0000313" key="1">
    <source>
        <dbReference type="EMBL" id="CAG8785100.1"/>
    </source>
</evidence>
<proteinExistence type="predicted"/>
<accession>A0ACA9RBX2</accession>
<name>A0ACA9RBX2_9GLOM</name>
<comment type="caution">
    <text evidence="1">The sequence shown here is derived from an EMBL/GenBank/DDBJ whole genome shotgun (WGS) entry which is preliminary data.</text>
</comment>
<sequence length="66" mass="7486">SNFDTSTFSKKRTATEDDKIDTPGKFLNSQNQLIVKITEDMVSKKALDDLYTNIMQSDVVRKGNDE</sequence>